<dbReference type="GeneID" id="60201546"/>
<evidence type="ECO:0000313" key="3">
    <source>
        <dbReference type="EMBL" id="ABM72129.1"/>
    </source>
</evidence>
<keyword evidence="2" id="KW-0472">Membrane</keyword>
<accession>A2BWG8</accession>
<evidence type="ECO:0000256" key="1">
    <source>
        <dbReference type="SAM" id="MobiDB-lite"/>
    </source>
</evidence>
<proteinExistence type="predicted"/>
<name>A2BWG8_PROM5</name>
<dbReference type="HOGENOM" id="CLU_1720737_0_0_3"/>
<evidence type="ECO:0000313" key="4">
    <source>
        <dbReference type="Proteomes" id="UP000001589"/>
    </source>
</evidence>
<feature type="transmembrane region" description="Helical" evidence="2">
    <location>
        <begin position="44"/>
        <end position="63"/>
    </location>
</feature>
<sequence>MNYKKKGILLSIFLILIIQILLLINNKQKSSFRYLIWNVEEVSIGRLICISFVSGLLMSSLLNKSINNNFITKRIIDNDDKTTDEDEYLTNKDENNEQYEITPERDIRDPQPTISVNYRVIKNNGENEFKGRNQSINNTQSDDDWNNNGSEW</sequence>
<feature type="transmembrane region" description="Helical" evidence="2">
    <location>
        <begin position="7"/>
        <end position="24"/>
    </location>
</feature>
<dbReference type="eggNOG" id="ENOG50321F0">
    <property type="taxonomic scope" value="Bacteria"/>
</dbReference>
<organism evidence="3 4">
    <name type="scientific">Prochlorococcus marinus (strain MIT 9515)</name>
    <dbReference type="NCBI Taxonomy" id="167542"/>
    <lineage>
        <taxon>Bacteria</taxon>
        <taxon>Bacillati</taxon>
        <taxon>Cyanobacteriota</taxon>
        <taxon>Cyanophyceae</taxon>
        <taxon>Synechococcales</taxon>
        <taxon>Prochlorococcaceae</taxon>
        <taxon>Prochlorococcus</taxon>
    </lineage>
</organism>
<feature type="compositionally biased region" description="Polar residues" evidence="1">
    <location>
        <begin position="132"/>
        <end position="152"/>
    </location>
</feature>
<dbReference type="Proteomes" id="UP000001589">
    <property type="component" value="Chromosome"/>
</dbReference>
<gene>
    <name evidence="3" type="ordered locus">P9515_09221</name>
</gene>
<keyword evidence="2" id="KW-0812">Transmembrane</keyword>
<protein>
    <submittedName>
        <fullName evidence="3">Possible Uncharacterized secreted proteins, Ya</fullName>
    </submittedName>
</protein>
<dbReference type="KEGG" id="pmc:P9515_09221"/>
<reference evidence="3 4" key="1">
    <citation type="journal article" date="2007" name="PLoS Genet.">
        <title>Patterns and implications of gene gain and loss in the evolution of Prochlorococcus.</title>
        <authorList>
            <person name="Kettler G.C."/>
            <person name="Martiny A.C."/>
            <person name="Huang K."/>
            <person name="Zucker J."/>
            <person name="Coleman M.L."/>
            <person name="Rodrigue S."/>
            <person name="Chen F."/>
            <person name="Lapidus A."/>
            <person name="Ferriera S."/>
            <person name="Johnson J."/>
            <person name="Steglich C."/>
            <person name="Church G.M."/>
            <person name="Richardson P."/>
            <person name="Chisholm S.W."/>
        </authorList>
    </citation>
    <scope>NUCLEOTIDE SEQUENCE [LARGE SCALE GENOMIC DNA]</scope>
    <source>
        <strain evidence="3 4">MIT 9515</strain>
    </source>
</reference>
<dbReference type="STRING" id="167542.P9515_09221"/>
<dbReference type="RefSeq" id="WP_011820233.1">
    <property type="nucleotide sequence ID" value="NC_008817.1"/>
</dbReference>
<keyword evidence="2" id="KW-1133">Transmembrane helix</keyword>
<evidence type="ECO:0000256" key="2">
    <source>
        <dbReference type="SAM" id="Phobius"/>
    </source>
</evidence>
<dbReference type="AlphaFoldDB" id="A2BWG8"/>
<dbReference type="EMBL" id="CP000552">
    <property type="protein sequence ID" value="ABM72129.1"/>
    <property type="molecule type" value="Genomic_DNA"/>
</dbReference>
<feature type="region of interest" description="Disordered" evidence="1">
    <location>
        <begin position="125"/>
        <end position="152"/>
    </location>
</feature>
<dbReference type="OrthoDB" id="541663at2"/>